<dbReference type="STRING" id="1236517.ADJ77_09515"/>
<dbReference type="Proteomes" id="UP000060345">
    <property type="component" value="Chromosome 2"/>
</dbReference>
<evidence type="ECO:0000313" key="3">
    <source>
        <dbReference type="EMBL" id="QUB85663.1"/>
    </source>
</evidence>
<keyword evidence="5" id="KW-1185">Reference proteome</keyword>
<evidence type="ECO:0000313" key="5">
    <source>
        <dbReference type="Proteomes" id="UP000682005"/>
    </source>
</evidence>
<gene>
    <name evidence="2" type="ORF">ADJ77_09515</name>
    <name evidence="3" type="ORF">J5A51_05350</name>
</gene>
<feature type="chain" id="PRO_5044544618" description="Lipoprotein" evidence="1">
    <location>
        <begin position="21"/>
        <end position="132"/>
    </location>
</feature>
<evidence type="ECO:0008006" key="6">
    <source>
        <dbReference type="Google" id="ProtNLM"/>
    </source>
</evidence>
<reference evidence="2 4" key="1">
    <citation type="submission" date="2015-07" db="EMBL/GenBank/DDBJ databases">
        <authorList>
            <person name="Noorani M."/>
        </authorList>
    </citation>
    <scope>NUCLEOTIDE SEQUENCE [LARGE SCALE GENOMIC DNA]</scope>
    <source>
        <strain evidence="2 4">W1435</strain>
    </source>
</reference>
<evidence type="ECO:0000256" key="1">
    <source>
        <dbReference type="SAM" id="SignalP"/>
    </source>
</evidence>
<evidence type="ECO:0000313" key="2">
    <source>
        <dbReference type="EMBL" id="AKU70054.1"/>
    </source>
</evidence>
<dbReference type="RefSeq" id="WP_050696335.1">
    <property type="nucleotide sequence ID" value="NZ_CP012075.1"/>
</dbReference>
<reference evidence="3 5" key="2">
    <citation type="submission" date="2021-03" db="EMBL/GenBank/DDBJ databases">
        <title>Human Oral Microbial Genomes.</title>
        <authorList>
            <person name="Johnston C.D."/>
            <person name="Chen T."/>
            <person name="Dewhirst F.E."/>
        </authorList>
    </citation>
    <scope>NUCLEOTIDE SEQUENCE [LARGE SCALE GENOMIC DNA]</scope>
    <source>
        <strain evidence="3 5">W1435</strain>
    </source>
</reference>
<sequence>MRMKQLFYAGVLLLSLTACHGSLEERAAQECKEYTEKKCPTPVVNDTRMDSMVFEASSRTIHYYHTLLDKADNEQVIVAKRSELRKALGDALKADPGTKAYKDAGFNFRYTYHSGKAPSKVLLDETYTEKDY</sequence>
<keyword evidence="1" id="KW-0732">Signal</keyword>
<feature type="signal peptide" evidence="1">
    <location>
        <begin position="1"/>
        <end position="20"/>
    </location>
</feature>
<dbReference type="KEGG" id="pfus:ADJ77_09515"/>
<organism evidence="2 4">
    <name type="scientific">Prevotella fusca JCM 17724</name>
    <dbReference type="NCBI Taxonomy" id="1236517"/>
    <lineage>
        <taxon>Bacteria</taxon>
        <taxon>Pseudomonadati</taxon>
        <taxon>Bacteroidota</taxon>
        <taxon>Bacteroidia</taxon>
        <taxon>Bacteroidales</taxon>
        <taxon>Prevotellaceae</taxon>
        <taxon>Prevotella</taxon>
    </lineage>
</organism>
<name>A0A0K1NLV0_9BACT</name>
<accession>A0A0K1NLV0</accession>
<dbReference type="EMBL" id="CP012075">
    <property type="protein sequence ID" value="AKU70054.1"/>
    <property type="molecule type" value="Genomic_DNA"/>
</dbReference>
<dbReference type="Proteomes" id="UP000682005">
    <property type="component" value="Chromosome 2"/>
</dbReference>
<protein>
    <recommendedName>
        <fullName evidence="6">Lipoprotein</fullName>
    </recommendedName>
</protein>
<dbReference type="EMBL" id="CP072369">
    <property type="protein sequence ID" value="QUB85663.1"/>
    <property type="molecule type" value="Genomic_DNA"/>
</dbReference>
<evidence type="ECO:0000313" key="4">
    <source>
        <dbReference type="Proteomes" id="UP000060345"/>
    </source>
</evidence>
<dbReference type="PROSITE" id="PS51257">
    <property type="entry name" value="PROKAR_LIPOPROTEIN"/>
    <property type="match status" value="1"/>
</dbReference>
<proteinExistence type="predicted"/>
<dbReference type="AlphaFoldDB" id="A0A0K1NLV0"/>